<dbReference type="RefSeq" id="WP_109764649.1">
    <property type="nucleotide sequence ID" value="NZ_QGGU01000012.1"/>
</dbReference>
<evidence type="ECO:0000313" key="1">
    <source>
        <dbReference type="EMBL" id="PWK46774.1"/>
    </source>
</evidence>
<keyword evidence="2" id="KW-1185">Reference proteome</keyword>
<dbReference type="EMBL" id="QGGU01000012">
    <property type="protein sequence ID" value="PWK46774.1"/>
    <property type="molecule type" value="Genomic_DNA"/>
</dbReference>
<organism evidence="1 2">
    <name type="scientific">Pleionea mediterranea</name>
    <dbReference type="NCBI Taxonomy" id="523701"/>
    <lineage>
        <taxon>Bacteria</taxon>
        <taxon>Pseudomonadati</taxon>
        <taxon>Pseudomonadota</taxon>
        <taxon>Gammaproteobacteria</taxon>
        <taxon>Oceanospirillales</taxon>
        <taxon>Pleioneaceae</taxon>
        <taxon>Pleionea</taxon>
    </lineage>
</organism>
<evidence type="ECO:0000313" key="2">
    <source>
        <dbReference type="Proteomes" id="UP000245790"/>
    </source>
</evidence>
<comment type="caution">
    <text evidence="1">The sequence shown here is derived from an EMBL/GenBank/DDBJ whole genome shotgun (WGS) entry which is preliminary data.</text>
</comment>
<accession>A0A316FD33</accession>
<dbReference type="OrthoDB" id="6189658at2"/>
<gene>
    <name evidence="1" type="ORF">C8D97_11210</name>
</gene>
<protein>
    <submittedName>
        <fullName evidence="1">Uncharacterized protein</fullName>
    </submittedName>
</protein>
<proteinExistence type="predicted"/>
<name>A0A316FD33_9GAMM</name>
<dbReference type="AlphaFoldDB" id="A0A316FD33"/>
<dbReference type="Proteomes" id="UP000245790">
    <property type="component" value="Unassembled WGS sequence"/>
</dbReference>
<sequence>MVRKIFRFLLLLLLLVVTVAFYGWRETGQIIESAQDKLPQHFSLHYKHHYINSQGEIVLTNPRVNHSIYGLLLQADVLTFEPGGWDELFDLNEQIIRSEYTEAGQFNFTNIEIPISNLAKSLKQTSDLTLIKLMAQQCGDSESFSLVDLINTGVTKVTGFMDLNYQYDSLAKNLKLTSSVKLDQLASFEWQFELNDVIPDSLTSPYLVYAQWVMFDPHVINSRNQYCAKLSDQSMANFKQSHAEAVINHLQNNGIVVSDLLIEQYENFTNTPENFSFTLSPRTGIRLNTIDELSLAEKVNAFGMKLNINGRAITELKTEKTKEELAQEKQKQNKPAVVQPVSKIIRNPSLYQLKQRLNETVLLIDENGREYEGRLLLVTAKLVKLEIRQSGGKAQVRFKPQQVKSIEPI</sequence>
<reference evidence="1 2" key="1">
    <citation type="submission" date="2018-05" db="EMBL/GenBank/DDBJ databases">
        <title>Genomic Encyclopedia of Type Strains, Phase IV (KMG-IV): sequencing the most valuable type-strain genomes for metagenomic binning, comparative biology and taxonomic classification.</title>
        <authorList>
            <person name="Goeker M."/>
        </authorList>
    </citation>
    <scope>NUCLEOTIDE SEQUENCE [LARGE SCALE GENOMIC DNA]</scope>
    <source>
        <strain evidence="1 2">DSM 25350</strain>
    </source>
</reference>